<evidence type="ECO:0000256" key="1">
    <source>
        <dbReference type="SAM" id="SignalP"/>
    </source>
</evidence>
<dbReference type="RefSeq" id="WP_345058448.1">
    <property type="nucleotide sequence ID" value="NZ_BAABDK010000031.1"/>
</dbReference>
<name>A0ABP7UQU4_9BACT</name>
<feature type="signal peptide" evidence="1">
    <location>
        <begin position="1"/>
        <end position="20"/>
    </location>
</feature>
<sequence length="295" mass="33186">MKALLITATSLLTIACQPQAHPQAAQEAASRPALVVGRAAATTPAKATASVSEVAPLETLPPALQALVRKHDLTPLLQTVKGDEDHSQNGFFGPEHRRIDFVFTHVQRDITNPNVYHLQGQDRYKGVVTPFEGTFTVSHFGQAPRFSAERLARYRKYSAAQKDPPLVNLTEGGFALYEDSTRRGAGVFRGKVSIAWRVDNERGLEFDYQTEVMSSEGGGLKYEGTWTNSKTHRSYPVVWVEDIYFYNSRQNVLADFNVGERSPEVNPKYARLGWNKYWENEEWWAKTPRRDTGLL</sequence>
<evidence type="ECO:0000313" key="3">
    <source>
        <dbReference type="Proteomes" id="UP001501469"/>
    </source>
</evidence>
<comment type="caution">
    <text evidence="2">The sequence shown here is derived from an EMBL/GenBank/DDBJ whole genome shotgun (WGS) entry which is preliminary data.</text>
</comment>
<keyword evidence="1" id="KW-0732">Signal</keyword>
<feature type="chain" id="PRO_5045825103" description="Outer membrane lipoprotein-sorting protein" evidence="1">
    <location>
        <begin position="21"/>
        <end position="295"/>
    </location>
</feature>
<proteinExistence type="predicted"/>
<organism evidence="2 3">
    <name type="scientific">Hymenobacter glaciei</name>
    <dbReference type="NCBI Taxonomy" id="877209"/>
    <lineage>
        <taxon>Bacteria</taxon>
        <taxon>Pseudomonadati</taxon>
        <taxon>Bacteroidota</taxon>
        <taxon>Cytophagia</taxon>
        <taxon>Cytophagales</taxon>
        <taxon>Hymenobacteraceae</taxon>
        <taxon>Hymenobacter</taxon>
    </lineage>
</organism>
<evidence type="ECO:0000313" key="2">
    <source>
        <dbReference type="EMBL" id="GAA4050333.1"/>
    </source>
</evidence>
<evidence type="ECO:0008006" key="4">
    <source>
        <dbReference type="Google" id="ProtNLM"/>
    </source>
</evidence>
<dbReference type="Proteomes" id="UP001501469">
    <property type="component" value="Unassembled WGS sequence"/>
</dbReference>
<dbReference type="EMBL" id="BAABDK010000031">
    <property type="protein sequence ID" value="GAA4050333.1"/>
    <property type="molecule type" value="Genomic_DNA"/>
</dbReference>
<keyword evidence="3" id="KW-1185">Reference proteome</keyword>
<accession>A0ABP7UQU4</accession>
<dbReference type="PROSITE" id="PS51257">
    <property type="entry name" value="PROKAR_LIPOPROTEIN"/>
    <property type="match status" value="1"/>
</dbReference>
<reference evidence="3" key="1">
    <citation type="journal article" date="2019" name="Int. J. Syst. Evol. Microbiol.">
        <title>The Global Catalogue of Microorganisms (GCM) 10K type strain sequencing project: providing services to taxonomists for standard genome sequencing and annotation.</title>
        <authorList>
            <consortium name="The Broad Institute Genomics Platform"/>
            <consortium name="The Broad Institute Genome Sequencing Center for Infectious Disease"/>
            <person name="Wu L."/>
            <person name="Ma J."/>
        </authorList>
    </citation>
    <scope>NUCLEOTIDE SEQUENCE [LARGE SCALE GENOMIC DNA]</scope>
    <source>
        <strain evidence="3">JCM 17225</strain>
    </source>
</reference>
<gene>
    <name evidence="2" type="ORF">GCM10022409_41400</name>
</gene>
<protein>
    <recommendedName>
        <fullName evidence="4">Outer membrane lipoprotein-sorting protein</fullName>
    </recommendedName>
</protein>